<comment type="caution">
    <text evidence="1">The sequence shown here is derived from an EMBL/GenBank/DDBJ whole genome shotgun (WGS) entry which is preliminary data.</text>
</comment>
<protein>
    <submittedName>
        <fullName evidence="1">RelE-like cytotoxic translational repressor of toxin-antitoxin stability system</fullName>
    </submittedName>
</protein>
<dbReference type="STRING" id="1244869.H261_20914"/>
<evidence type="ECO:0000313" key="2">
    <source>
        <dbReference type="Proteomes" id="UP000011744"/>
    </source>
</evidence>
<keyword evidence="2" id="KW-1185">Reference proteome</keyword>
<dbReference type="Pfam" id="PF06296">
    <property type="entry name" value="RelE"/>
    <property type="match status" value="1"/>
</dbReference>
<gene>
    <name evidence="1" type="ORF">H261_20914</name>
</gene>
<dbReference type="AlphaFoldDB" id="M2Y4C4"/>
<dbReference type="PIRSF" id="PIRSF039032">
    <property type="entry name" value="HigB-2"/>
    <property type="match status" value="1"/>
</dbReference>
<accession>M2Y4C4</accession>
<reference evidence="1 2" key="1">
    <citation type="journal article" date="2014" name="Genome Announc.">
        <title>Draft Genome Sequence of Magnetospirillum sp. Strain SO-1, a Freshwater Magnetotactic Bacterium Isolated from the Ol'khovka River, Russia.</title>
        <authorList>
            <person name="Grouzdev D.S."/>
            <person name="Dziuba M.V."/>
            <person name="Sukhacheva M.S."/>
            <person name="Mardanov A.V."/>
            <person name="Beletskiy A.V."/>
            <person name="Kuznetsov B.B."/>
            <person name="Skryabin K.G."/>
        </authorList>
    </citation>
    <scope>NUCLEOTIDE SEQUENCE [LARGE SCALE GENOMIC DNA]</scope>
    <source>
        <strain evidence="1 2">SO-1</strain>
    </source>
</reference>
<dbReference type="InterPro" id="IPR009387">
    <property type="entry name" value="HigB-2"/>
</dbReference>
<dbReference type="eggNOG" id="COG4737">
    <property type="taxonomic scope" value="Bacteria"/>
</dbReference>
<organism evidence="1 2">
    <name type="scientific">Paramagnetospirillum caucaseum</name>
    <dbReference type="NCBI Taxonomy" id="1244869"/>
    <lineage>
        <taxon>Bacteria</taxon>
        <taxon>Pseudomonadati</taxon>
        <taxon>Pseudomonadota</taxon>
        <taxon>Alphaproteobacteria</taxon>
        <taxon>Rhodospirillales</taxon>
        <taxon>Magnetospirillaceae</taxon>
        <taxon>Paramagnetospirillum</taxon>
    </lineage>
</organism>
<evidence type="ECO:0000313" key="1">
    <source>
        <dbReference type="EMBL" id="EME67941.1"/>
    </source>
</evidence>
<dbReference type="EMBL" id="AONQ01000093">
    <property type="protein sequence ID" value="EME67941.1"/>
    <property type="molecule type" value="Genomic_DNA"/>
</dbReference>
<dbReference type="RefSeq" id="WP_008621575.1">
    <property type="nucleotide sequence ID" value="NZ_AONQ01000093.1"/>
</dbReference>
<dbReference type="PATRIC" id="fig|1244869.3.peg.4135"/>
<sequence>MMLDKLITVVEAPAFSRRAEKLLSADEHKEVIDHLAANPDEGDEIPGTGGIRKIRFAAKGKGKSGGVRVIYYYYDDNNPLYALVIYGKGERSDLKPDEKKAVTAFAARVKALAKKGD</sequence>
<proteinExistence type="predicted"/>
<name>M2Y4C4_9PROT</name>
<dbReference type="Proteomes" id="UP000011744">
    <property type="component" value="Unassembled WGS sequence"/>
</dbReference>